<dbReference type="Proteomes" id="UP001058682">
    <property type="component" value="Chromosome"/>
</dbReference>
<protein>
    <submittedName>
        <fullName evidence="2">Metallophosphoesterase</fullName>
    </submittedName>
</protein>
<organism evidence="2 3">
    <name type="scientific">Treponema putidum</name>
    <dbReference type="NCBI Taxonomy" id="221027"/>
    <lineage>
        <taxon>Bacteria</taxon>
        <taxon>Pseudomonadati</taxon>
        <taxon>Spirochaetota</taxon>
        <taxon>Spirochaetia</taxon>
        <taxon>Spirochaetales</taxon>
        <taxon>Treponemataceae</taxon>
        <taxon>Treponema</taxon>
    </lineage>
</organism>
<evidence type="ECO:0000313" key="2">
    <source>
        <dbReference type="EMBL" id="UTY33029.1"/>
    </source>
</evidence>
<reference evidence="2" key="1">
    <citation type="submission" date="2019-04" db="EMBL/GenBank/DDBJ databases">
        <title>Whole genome sequencing of oral phylogroup 2 treponemes.</title>
        <authorList>
            <person name="Chan Y."/>
            <person name="Zeng H.H."/>
            <person name="Yu X.L."/>
            <person name="Leung W.K."/>
            <person name="Watt R.M."/>
        </authorList>
    </citation>
    <scope>NUCLEOTIDE SEQUENCE</scope>
    <source>
        <strain evidence="2">OMZ 835</strain>
    </source>
</reference>
<proteinExistence type="predicted"/>
<gene>
    <name evidence="2" type="ORF">E4N74_02650</name>
</gene>
<feature type="domain" description="Calcineurin-like phosphoesterase" evidence="1">
    <location>
        <begin position="20"/>
        <end position="197"/>
    </location>
</feature>
<dbReference type="Gene3D" id="3.60.21.10">
    <property type="match status" value="1"/>
</dbReference>
<dbReference type="InterPro" id="IPR004843">
    <property type="entry name" value="Calcineurin-like_PHP"/>
</dbReference>
<dbReference type="SUPFAM" id="SSF56300">
    <property type="entry name" value="Metallo-dependent phosphatases"/>
    <property type="match status" value="1"/>
</dbReference>
<evidence type="ECO:0000259" key="1">
    <source>
        <dbReference type="Pfam" id="PF00149"/>
    </source>
</evidence>
<sequence>MKKILCISDQIDPVIYSKHIKEKYGDVDFIISAGDLPIEYLDFVQTSLNKPLYFVFGSHHLKALTHYHPEMAEKQKEGEVNIFSKENKIKSNTGTYIGFKSCKYENMIIAGISGAKKHNDGKNQFTEKQMKRKLSKMIPALFFNKLRYGRYLDILVTHSPPFIDEEKDENKQECFECFTKFINFFKPKYLVHGQVHIYDPQQSRSSKYRQTEVINAYSRHVLEIND</sequence>
<dbReference type="GO" id="GO:0016787">
    <property type="term" value="F:hydrolase activity"/>
    <property type="evidence" value="ECO:0007669"/>
    <property type="project" value="InterPro"/>
</dbReference>
<accession>A0AAE9MRA3</accession>
<dbReference type="EMBL" id="CP038804">
    <property type="protein sequence ID" value="UTY33029.1"/>
    <property type="molecule type" value="Genomic_DNA"/>
</dbReference>
<name>A0AAE9MRA3_9SPIR</name>
<dbReference type="AlphaFoldDB" id="A0AAE9MRA3"/>
<dbReference type="RefSeq" id="WP_255818735.1">
    <property type="nucleotide sequence ID" value="NZ_CP038803.1"/>
</dbReference>
<evidence type="ECO:0000313" key="3">
    <source>
        <dbReference type="Proteomes" id="UP001058682"/>
    </source>
</evidence>
<dbReference type="InterPro" id="IPR029052">
    <property type="entry name" value="Metallo-depent_PP-like"/>
</dbReference>
<dbReference type="Pfam" id="PF00149">
    <property type="entry name" value="Metallophos"/>
    <property type="match status" value="1"/>
</dbReference>